<dbReference type="Proteomes" id="UP001589707">
    <property type="component" value="Unassembled WGS sequence"/>
</dbReference>
<evidence type="ECO:0000313" key="2">
    <source>
        <dbReference type="EMBL" id="MFB9776429.1"/>
    </source>
</evidence>
<dbReference type="InterPro" id="IPR004919">
    <property type="entry name" value="GmrSD_N"/>
</dbReference>
<dbReference type="EMBL" id="JBHMAU010000053">
    <property type="protein sequence ID" value="MFB9776429.1"/>
    <property type="molecule type" value="Genomic_DNA"/>
</dbReference>
<sequence length="701" mass="79391">MASIFKTSPWNVEQLVSAVEKGTIQLPDLQRPFVWPATRVRDLLDSMYRGYPVGTLLFWDVALSGDSRTIGTDDVGAAHQIVDGQQRLTSLFAVMRGAAVRDAKYRQQRIVISFDPFAERFEVRSAPIARSSRWISDISEYFAAPRQYMRRFLRNFLETNPDADEEKVQDKLDEIDLRLNDLNRYTFSVVHIQSDVSKELVADIFVRINSEGVRLKSADYILTWLSVFWPEGREQIEDFARLSRMTPERASELAGSRVTWTPQNPFIEITTGYLVRVLVGIGQQRGRLENAYKALQAREKSTGRVSSSRQEAELNKLRVALPVILNPLNWDEFVECMAAAGYRSRSNITSDMNITATYIVWLIGRTHAKVPLEQLRSLTASWLVFSQLTYRYTGSSETQIEADVGKFFALTAGDAEGFVAAVSHAINTELTDDFWNVRLPDMLVSSSPAMSPTYQTYIAALNLLDADSFMSDLKVRDLTDPARTRVKGLELHHLYPRAYQQKVLGHTDDKQINQTANYAPTDWDSNGRISDQAPADYWPHLLEKARARGDEWLKRQMYWHAMPRGWEKMEYSEFLDARRHLIAHVIRDAFHRLSAGHVSPAVHHQPSSAQTAELQEQSVLGFVEAGHLKPGDELSAGGEIDVDAVVGEDADLVLNGDEHFETFDEATRYLDVTHIDGLDFWSLRTDVGPIPLRSFLAPASN</sequence>
<protein>
    <submittedName>
        <fullName evidence="2">DUF262 domain-containing protein</fullName>
    </submittedName>
</protein>
<dbReference type="PANTHER" id="PTHR37292:SF2">
    <property type="entry name" value="DUF262 DOMAIN-CONTAINING PROTEIN"/>
    <property type="match status" value="1"/>
</dbReference>
<dbReference type="Pfam" id="PF03235">
    <property type="entry name" value="GmrSD_N"/>
    <property type="match status" value="1"/>
</dbReference>
<reference evidence="2 3" key="1">
    <citation type="submission" date="2024-09" db="EMBL/GenBank/DDBJ databases">
        <authorList>
            <person name="Sun Q."/>
            <person name="Mori K."/>
        </authorList>
    </citation>
    <scope>NUCLEOTIDE SEQUENCE [LARGE SCALE GENOMIC DNA]</scope>
    <source>
        <strain evidence="2 3">JCM 11683</strain>
    </source>
</reference>
<keyword evidence="3" id="KW-1185">Reference proteome</keyword>
<organism evidence="2 3">
    <name type="scientific">Brevibacterium otitidis</name>
    <dbReference type="NCBI Taxonomy" id="53364"/>
    <lineage>
        <taxon>Bacteria</taxon>
        <taxon>Bacillati</taxon>
        <taxon>Actinomycetota</taxon>
        <taxon>Actinomycetes</taxon>
        <taxon>Micrococcales</taxon>
        <taxon>Brevibacteriaceae</taxon>
        <taxon>Brevibacterium</taxon>
    </lineage>
</organism>
<comment type="caution">
    <text evidence="2">The sequence shown here is derived from an EMBL/GenBank/DDBJ whole genome shotgun (WGS) entry which is preliminary data.</text>
</comment>
<feature type="domain" description="GmrSD restriction endonucleases N-terminal" evidence="1">
    <location>
        <begin position="12"/>
        <end position="225"/>
    </location>
</feature>
<dbReference type="PANTHER" id="PTHR37292">
    <property type="entry name" value="VNG6097C"/>
    <property type="match status" value="1"/>
</dbReference>
<name>A0ABV5X1W4_9MICO</name>
<evidence type="ECO:0000313" key="3">
    <source>
        <dbReference type="Proteomes" id="UP001589707"/>
    </source>
</evidence>
<gene>
    <name evidence="2" type="ORF">ACFFN1_08430</name>
</gene>
<evidence type="ECO:0000259" key="1">
    <source>
        <dbReference type="Pfam" id="PF03235"/>
    </source>
</evidence>
<dbReference type="RefSeq" id="WP_376840240.1">
    <property type="nucleotide sequence ID" value="NZ_JBHMAU010000053.1"/>
</dbReference>
<proteinExistence type="predicted"/>
<accession>A0ABV5X1W4</accession>